<dbReference type="Pfam" id="PF10508">
    <property type="entry name" value="Proteasom_PSMB"/>
    <property type="match status" value="1"/>
</dbReference>
<organism evidence="3 4">
    <name type="scientific">Mythimna separata</name>
    <name type="common">Oriental armyworm</name>
    <name type="synonym">Pseudaletia separata</name>
    <dbReference type="NCBI Taxonomy" id="271217"/>
    <lineage>
        <taxon>Eukaryota</taxon>
        <taxon>Metazoa</taxon>
        <taxon>Ecdysozoa</taxon>
        <taxon>Arthropoda</taxon>
        <taxon>Hexapoda</taxon>
        <taxon>Insecta</taxon>
        <taxon>Pterygota</taxon>
        <taxon>Neoptera</taxon>
        <taxon>Endopterygota</taxon>
        <taxon>Lepidoptera</taxon>
        <taxon>Glossata</taxon>
        <taxon>Ditrysia</taxon>
        <taxon>Noctuoidea</taxon>
        <taxon>Noctuidae</taxon>
        <taxon>Noctuinae</taxon>
        <taxon>Hadenini</taxon>
        <taxon>Mythimna</taxon>
    </lineage>
</organism>
<dbReference type="GO" id="GO:0005829">
    <property type="term" value="C:cytosol"/>
    <property type="evidence" value="ECO:0007669"/>
    <property type="project" value="TreeGrafter"/>
</dbReference>
<accession>A0AAD7YUV2</accession>
<dbReference type="SUPFAM" id="SSF48371">
    <property type="entry name" value="ARM repeat"/>
    <property type="match status" value="1"/>
</dbReference>
<name>A0AAD7YUV2_MYTSE</name>
<dbReference type="EMBL" id="JARGEI010000008">
    <property type="protein sequence ID" value="KAJ8727574.1"/>
    <property type="molecule type" value="Genomic_DNA"/>
</dbReference>
<comment type="caution">
    <text evidence="3">The sequence shown here is derived from an EMBL/GenBank/DDBJ whole genome shotgun (WGS) entry which is preliminary data.</text>
</comment>
<gene>
    <name evidence="3" type="ORF">PYW07_001693</name>
</gene>
<dbReference type="InterPro" id="IPR016024">
    <property type="entry name" value="ARM-type_fold"/>
</dbReference>
<dbReference type="PANTHER" id="PTHR13554">
    <property type="entry name" value="26S PROTEASOME NON-ATPASE REGULATORY SUBUNIT 5-RELATED"/>
    <property type="match status" value="1"/>
</dbReference>
<comment type="similarity">
    <text evidence="1">Belongs to the proteasome subunit S5B/HSM3 family.</text>
</comment>
<dbReference type="Gene3D" id="1.25.10.10">
    <property type="entry name" value="Leucine-rich Repeat Variant"/>
    <property type="match status" value="1"/>
</dbReference>
<dbReference type="InterPro" id="IPR019538">
    <property type="entry name" value="PSMD5"/>
</dbReference>
<proteinExistence type="inferred from homology"/>
<evidence type="ECO:0000313" key="4">
    <source>
        <dbReference type="Proteomes" id="UP001231518"/>
    </source>
</evidence>
<dbReference type="AlphaFoldDB" id="A0AAD7YUV2"/>
<dbReference type="Proteomes" id="UP001231518">
    <property type="component" value="Chromosome 11"/>
</dbReference>
<dbReference type="InterPro" id="IPR011989">
    <property type="entry name" value="ARM-like"/>
</dbReference>
<protein>
    <recommendedName>
        <fullName evidence="2">26S proteasome non-ATPase regulatory subunit 5</fullName>
    </recommendedName>
</protein>
<dbReference type="PANTHER" id="PTHR13554:SF10">
    <property type="entry name" value="26S PROTEASOME NON-ATPASE REGULATORY SUBUNIT 5"/>
    <property type="match status" value="1"/>
</dbReference>
<evidence type="ECO:0000313" key="3">
    <source>
        <dbReference type="EMBL" id="KAJ8727574.1"/>
    </source>
</evidence>
<keyword evidence="4" id="KW-1185">Reference proteome</keyword>
<sequence length="503" mass="56743">MPGEHTDRYRNFIKRLNREEQRPGALNDIKDLLDTKPAVEVVSAMRDVGISEIVQCLNVTNPSHVDLTCDVLRLCFEKFQAGEAIKDFTSNFMYLLRHEKSCVRKLAVDQVRKAVTTDPNILPVPQYIDVFVATAQMICDPDIEIAQEAVLITKNLPAKAYPKVLEELRMALQQNSSSRCNVFEIVVHISAKSHELFKLCAKMEYVDFMVLELQSDDVLYQVNVLELLSRLAIKPHGINYLVKHGELQKILGHVAELRNNPLRGLLIPGYMKFFGCIAHTYPKEIFVKHADVFDELFDAIRSSDPALLPVALDTLGFVGTTVEGKLCLAALGSKYMEAVDSVCTLIRTGNTETKVRALNCFAGLISVDKDPSVSDTNPVDHRVTLMTREWFRSLHTKPMETLFDICKNPFPDIRQAAFILLDAVCQHQWGEEMVARSAGLVEFLLDRSIVYTKETNEAKYDVIKRLAHSPAFDTVIVGRLNTYVEQGPFYSESQLEVAMEEGE</sequence>
<dbReference type="GO" id="GO:0043248">
    <property type="term" value="P:proteasome assembly"/>
    <property type="evidence" value="ECO:0007669"/>
    <property type="project" value="InterPro"/>
</dbReference>
<evidence type="ECO:0000256" key="2">
    <source>
        <dbReference type="ARBA" id="ARBA00014933"/>
    </source>
</evidence>
<reference evidence="3" key="1">
    <citation type="submission" date="2023-03" db="EMBL/GenBank/DDBJ databases">
        <title>Chromosome-level genomes of two armyworms, Mythimna separata and Mythimna loreyi, provide insights into the biosynthesis and reception of sex pheromones.</title>
        <authorList>
            <person name="Zhao H."/>
        </authorList>
    </citation>
    <scope>NUCLEOTIDE SEQUENCE</scope>
    <source>
        <strain evidence="3">BeijingLab</strain>
        <tissue evidence="3">Pupa</tissue>
    </source>
</reference>
<evidence type="ECO:0000256" key="1">
    <source>
        <dbReference type="ARBA" id="ARBA00006823"/>
    </source>
</evidence>